<protein>
    <submittedName>
        <fullName evidence="2">MarR family transcriptional regulator</fullName>
    </submittedName>
</protein>
<evidence type="ECO:0000256" key="1">
    <source>
        <dbReference type="SAM" id="MobiDB-lite"/>
    </source>
</evidence>
<dbReference type="EMBL" id="SSXH01000150">
    <property type="protein sequence ID" value="THJ74943.1"/>
    <property type="molecule type" value="Genomic_DNA"/>
</dbReference>
<keyword evidence="3" id="KW-1185">Reference proteome</keyword>
<evidence type="ECO:0000313" key="3">
    <source>
        <dbReference type="Proteomes" id="UP000305282"/>
    </source>
</evidence>
<dbReference type="AlphaFoldDB" id="A0A4S5ERX2"/>
<sequence length="361" mass="38604">MAAAVALGAVAAGWSREDYAAALRSVAHVPGSAGEWAERPARRARRRSPADQDRRIATTWRRAVERWHAHPPAVDRPSLGLELAEIRHEMDLHPGMWGGQAGMGNRAVMEALLGIAERAGRLDPTASIRQIAEHTTVTDSTVDRAVDRLVELGWVRINAGAGFVLAGEEAPDGGRAGRALARQLHLLIPAALPAGVDPDTLADPATGELPALRPTSAGVHDVFTWRGLGGVAGTLYARLDPRQPVAVGLLAARSGFARGTVRTHLRRLAEHGLAVATGGGWVRGAGDLDQVAAELGVAGTLAQREERHEVQRARYTAYMTMFANRRGWRQQRGLYRPAGQQRLDMPVQRSGGPLVVPIPAA</sequence>
<dbReference type="Proteomes" id="UP000305282">
    <property type="component" value="Unassembled WGS sequence"/>
</dbReference>
<comment type="caution">
    <text evidence="2">The sequence shown here is derived from an EMBL/GenBank/DDBJ whole genome shotgun (WGS) entry which is preliminary data.</text>
</comment>
<gene>
    <name evidence="2" type="ORF">E7Y31_08420</name>
</gene>
<dbReference type="Gene3D" id="1.10.10.10">
    <property type="entry name" value="Winged helix-like DNA-binding domain superfamily/Winged helix DNA-binding domain"/>
    <property type="match status" value="1"/>
</dbReference>
<feature type="region of interest" description="Disordered" evidence="1">
    <location>
        <begin position="31"/>
        <end position="53"/>
    </location>
</feature>
<name>A0A4S5ERX2_9ACTN</name>
<reference evidence="2 3" key="1">
    <citation type="submission" date="2019-04" db="EMBL/GenBank/DDBJ databases">
        <title>Draft genome sequences for three unisolated Alnus-infective Frankia Sp+ strains, AgTrS, AiOr and AvVan, the first sequenced Frankia strains able to sporulate in-planta.</title>
        <authorList>
            <person name="Bethencourt L."/>
            <person name="Vautrin F."/>
            <person name="Taib N."/>
            <person name="Dubost A."/>
            <person name="Castro-Garcia L."/>
            <person name="Imbaud O."/>
            <person name="Abrouk D."/>
            <person name="Fournier P."/>
            <person name="Briolay J."/>
            <person name="Nguyen A."/>
            <person name="Normand P."/>
            <person name="Fernandez M.P."/>
            <person name="Brochier-Armanet C."/>
            <person name="Herrera-Belaroussi A."/>
        </authorList>
    </citation>
    <scope>NUCLEOTIDE SEQUENCE [LARGE SCALE GENOMIC DNA]</scope>
    <source>
        <strain evidence="2 3">AvVan</strain>
    </source>
</reference>
<accession>A0A4S5ERX2</accession>
<organism evidence="2 3">
    <name type="scientific">Candidatus Frankia alpina</name>
    <dbReference type="NCBI Taxonomy" id="2699483"/>
    <lineage>
        <taxon>Bacteria</taxon>
        <taxon>Bacillati</taxon>
        <taxon>Actinomycetota</taxon>
        <taxon>Actinomycetes</taxon>
        <taxon>Frankiales</taxon>
        <taxon>Frankiaceae</taxon>
        <taxon>Frankia</taxon>
    </lineage>
</organism>
<dbReference type="SUPFAM" id="SSF46785">
    <property type="entry name" value="Winged helix' DNA-binding domain"/>
    <property type="match status" value="1"/>
</dbReference>
<dbReference type="InterPro" id="IPR036390">
    <property type="entry name" value="WH_DNA-bd_sf"/>
</dbReference>
<proteinExistence type="predicted"/>
<evidence type="ECO:0000313" key="2">
    <source>
        <dbReference type="EMBL" id="THJ74943.1"/>
    </source>
</evidence>
<dbReference type="OrthoDB" id="3211423at2"/>
<dbReference type="InterPro" id="IPR036388">
    <property type="entry name" value="WH-like_DNA-bd_sf"/>
</dbReference>